<organism evidence="7 8">
    <name type="scientific">Papaver somniferum</name>
    <name type="common">Opium poppy</name>
    <dbReference type="NCBI Taxonomy" id="3469"/>
    <lineage>
        <taxon>Eukaryota</taxon>
        <taxon>Viridiplantae</taxon>
        <taxon>Streptophyta</taxon>
        <taxon>Embryophyta</taxon>
        <taxon>Tracheophyta</taxon>
        <taxon>Spermatophyta</taxon>
        <taxon>Magnoliopsida</taxon>
        <taxon>Ranunculales</taxon>
        <taxon>Papaveraceae</taxon>
        <taxon>Papaveroideae</taxon>
        <taxon>Papaver</taxon>
    </lineage>
</organism>
<dbReference type="Gene3D" id="3.40.1810.10">
    <property type="entry name" value="Transcription factor, MADS-box"/>
    <property type="match status" value="1"/>
</dbReference>
<evidence type="ECO:0000313" key="7">
    <source>
        <dbReference type="EMBL" id="RZC80524.1"/>
    </source>
</evidence>
<protein>
    <recommendedName>
        <fullName evidence="6">MADS-box domain-containing protein</fullName>
    </recommendedName>
</protein>
<dbReference type="EMBL" id="CM010724">
    <property type="protein sequence ID" value="RZC80524.1"/>
    <property type="molecule type" value="Genomic_DNA"/>
</dbReference>
<name>A0A4Y7L4Q9_PAPSO</name>
<dbReference type="InterPro" id="IPR002100">
    <property type="entry name" value="TF_MADSbox"/>
</dbReference>
<keyword evidence="3" id="KW-0238">DNA-binding</keyword>
<evidence type="ECO:0000256" key="4">
    <source>
        <dbReference type="ARBA" id="ARBA00023163"/>
    </source>
</evidence>
<accession>A0A4Y7L4Q9</accession>
<feature type="domain" description="MADS-box" evidence="6">
    <location>
        <begin position="55"/>
        <end position="115"/>
    </location>
</feature>
<dbReference type="PANTHER" id="PTHR11945:SF782">
    <property type="entry name" value="OS11G0229900 PROTEIN"/>
    <property type="match status" value="1"/>
</dbReference>
<evidence type="ECO:0000313" key="8">
    <source>
        <dbReference type="Proteomes" id="UP000316621"/>
    </source>
</evidence>
<comment type="subcellular location">
    <subcellularLocation>
        <location evidence="1">Nucleus</location>
    </subcellularLocation>
</comment>
<gene>
    <name evidence="7" type="ORF">C5167_043098</name>
</gene>
<keyword evidence="4" id="KW-0804">Transcription</keyword>
<dbReference type="AlphaFoldDB" id="A0A4Y7L4Q9"/>
<keyword evidence="2" id="KW-0805">Transcription regulation</keyword>
<keyword evidence="5" id="KW-0539">Nucleus</keyword>
<evidence type="ECO:0000256" key="2">
    <source>
        <dbReference type="ARBA" id="ARBA00023015"/>
    </source>
</evidence>
<dbReference type="InterPro" id="IPR036879">
    <property type="entry name" value="TF_MADSbox_sf"/>
</dbReference>
<dbReference type="Proteomes" id="UP000316621">
    <property type="component" value="Chromosome 10"/>
</dbReference>
<dbReference type="PANTHER" id="PTHR11945">
    <property type="entry name" value="MADS BOX PROTEIN"/>
    <property type="match status" value="1"/>
</dbReference>
<dbReference type="SMART" id="SM00432">
    <property type="entry name" value="MADS"/>
    <property type="match status" value="1"/>
</dbReference>
<evidence type="ECO:0000256" key="3">
    <source>
        <dbReference type="ARBA" id="ARBA00023125"/>
    </source>
</evidence>
<evidence type="ECO:0000259" key="6">
    <source>
        <dbReference type="PROSITE" id="PS50066"/>
    </source>
</evidence>
<dbReference type="PROSITE" id="PS50066">
    <property type="entry name" value="MADS_BOX_2"/>
    <property type="match status" value="1"/>
</dbReference>
<sequence length="249" mass="28364">MQHILASLICIEAADILSLRFCGRNALPQRYCPRSQHQNVMGMRNFFNQGIIMGTGRKKIEIKMIHDRKKRSVTFSKRRQGLFKKADELCRLTGADISLSVFSPSGRLYTFGCPNSDEVLYRFPVKEEEKEVDGDGNNSRSENGDGFWWNDLNIVELDTLEKVDAVTEQLLQVQNLVVKRKEELLAALSTTSAAANETTTGNMEDSCMFSVKQEGDSWFPSLTSGYMNEFDELLKDFYVDQKMQQLPAY</sequence>
<evidence type="ECO:0000256" key="5">
    <source>
        <dbReference type="ARBA" id="ARBA00023242"/>
    </source>
</evidence>
<dbReference type="GO" id="GO:0000978">
    <property type="term" value="F:RNA polymerase II cis-regulatory region sequence-specific DNA binding"/>
    <property type="evidence" value="ECO:0007669"/>
    <property type="project" value="TreeGrafter"/>
</dbReference>
<evidence type="ECO:0000256" key="1">
    <source>
        <dbReference type="ARBA" id="ARBA00004123"/>
    </source>
</evidence>
<reference evidence="7 8" key="1">
    <citation type="journal article" date="2018" name="Science">
        <title>The opium poppy genome and morphinan production.</title>
        <authorList>
            <person name="Guo L."/>
            <person name="Winzer T."/>
            <person name="Yang X."/>
            <person name="Li Y."/>
            <person name="Ning Z."/>
            <person name="He Z."/>
            <person name="Teodor R."/>
            <person name="Lu Y."/>
            <person name="Bowser T.A."/>
            <person name="Graham I.A."/>
            <person name="Ye K."/>
        </authorList>
    </citation>
    <scope>NUCLEOTIDE SEQUENCE [LARGE SCALE GENOMIC DNA]</scope>
    <source>
        <strain evidence="8">cv. HN1</strain>
        <tissue evidence="7">Leaves</tissue>
    </source>
</reference>
<keyword evidence="8" id="KW-1185">Reference proteome</keyword>
<dbReference type="GO" id="GO:0046983">
    <property type="term" value="F:protein dimerization activity"/>
    <property type="evidence" value="ECO:0007669"/>
    <property type="project" value="InterPro"/>
</dbReference>
<dbReference type="GO" id="GO:0000981">
    <property type="term" value="F:DNA-binding transcription factor activity, RNA polymerase II-specific"/>
    <property type="evidence" value="ECO:0007669"/>
    <property type="project" value="TreeGrafter"/>
</dbReference>
<proteinExistence type="predicted"/>
<dbReference type="PRINTS" id="PR00404">
    <property type="entry name" value="MADSDOMAIN"/>
</dbReference>
<dbReference type="SUPFAM" id="SSF55455">
    <property type="entry name" value="SRF-like"/>
    <property type="match status" value="1"/>
</dbReference>
<dbReference type="Pfam" id="PF00319">
    <property type="entry name" value="SRF-TF"/>
    <property type="match status" value="1"/>
</dbReference>
<dbReference type="GO" id="GO:0005634">
    <property type="term" value="C:nucleus"/>
    <property type="evidence" value="ECO:0007669"/>
    <property type="project" value="UniProtKB-SubCell"/>
</dbReference>
<dbReference type="Gramene" id="RZC80524">
    <property type="protein sequence ID" value="RZC80524"/>
    <property type="gene ID" value="C5167_043098"/>
</dbReference>